<evidence type="ECO:0000313" key="2">
    <source>
        <dbReference type="Proteomes" id="UP001596915"/>
    </source>
</evidence>
<evidence type="ECO:0000313" key="1">
    <source>
        <dbReference type="EMBL" id="MFD0628465.1"/>
    </source>
</evidence>
<dbReference type="Proteomes" id="UP001596915">
    <property type="component" value="Unassembled WGS sequence"/>
</dbReference>
<evidence type="ECO:0008006" key="3">
    <source>
        <dbReference type="Google" id="ProtNLM"/>
    </source>
</evidence>
<proteinExistence type="predicted"/>
<protein>
    <recommendedName>
        <fullName evidence="3">VapC45 PIN like domain-containing protein</fullName>
    </recommendedName>
</protein>
<dbReference type="EMBL" id="JBHTGL010000008">
    <property type="protein sequence ID" value="MFD0628465.1"/>
    <property type="molecule type" value="Genomic_DNA"/>
</dbReference>
<gene>
    <name evidence="1" type="ORF">ACFQ2K_43460</name>
</gene>
<comment type="caution">
    <text evidence="1">The sequence shown here is derived from an EMBL/GenBank/DDBJ whole genome shotgun (WGS) entry which is preliminary data.</text>
</comment>
<accession>A0ABW2X3R8</accession>
<reference evidence="2" key="1">
    <citation type="journal article" date="2019" name="Int. J. Syst. Evol. Microbiol.">
        <title>The Global Catalogue of Microorganisms (GCM) 10K type strain sequencing project: providing services to taxonomists for standard genome sequencing and annotation.</title>
        <authorList>
            <consortium name="The Broad Institute Genomics Platform"/>
            <consortium name="The Broad Institute Genome Sequencing Center for Infectious Disease"/>
            <person name="Wu L."/>
            <person name="Ma J."/>
        </authorList>
    </citation>
    <scope>NUCLEOTIDE SEQUENCE [LARGE SCALE GENOMIC DNA]</scope>
    <source>
        <strain evidence="2">JCM 12607</strain>
    </source>
</reference>
<organism evidence="1 2">
    <name type="scientific">Streptomyces sanglieri</name>
    <dbReference type="NCBI Taxonomy" id="193460"/>
    <lineage>
        <taxon>Bacteria</taxon>
        <taxon>Bacillati</taxon>
        <taxon>Actinomycetota</taxon>
        <taxon>Actinomycetes</taxon>
        <taxon>Kitasatosporales</taxon>
        <taxon>Streptomycetaceae</taxon>
        <taxon>Streptomyces</taxon>
    </lineage>
</organism>
<keyword evidence="2" id="KW-1185">Reference proteome</keyword>
<name>A0ABW2X3R8_9ACTN</name>
<sequence>MAEIESFVSEHATCTSMSLRPNDPDEEWVGKEWGIKERGVCYDENRAGISLLVIDDMKTFQAQAKKQRRAYFVGKNFAVYAGSPTLLTALQDSGLLYLLCKDRGKIPSGFRKEPALVDGCVLTNYAHGF</sequence>